<evidence type="ECO:0000259" key="11">
    <source>
        <dbReference type="PROSITE" id="PS50279"/>
    </source>
</evidence>
<dbReference type="InterPro" id="IPR000884">
    <property type="entry name" value="TSP1_rpt"/>
</dbReference>
<keyword evidence="7" id="KW-1015">Disulfide bond</keyword>
<dbReference type="InterPro" id="IPR036880">
    <property type="entry name" value="Kunitz_BPTI_sf"/>
</dbReference>
<evidence type="ECO:0000259" key="12">
    <source>
        <dbReference type="PROSITE" id="PS51020"/>
    </source>
</evidence>
<evidence type="ECO:0000256" key="8">
    <source>
        <dbReference type="ARBA" id="ARBA00023180"/>
    </source>
</evidence>
<evidence type="ECO:0000256" key="7">
    <source>
        <dbReference type="ARBA" id="ARBA00023157"/>
    </source>
</evidence>
<keyword evidence="2" id="KW-0964">Secreted</keyword>
<dbReference type="PROSITE" id="PS50092">
    <property type="entry name" value="TSP1"/>
    <property type="match status" value="3"/>
</dbReference>
<feature type="compositionally biased region" description="Gly residues" evidence="9">
    <location>
        <begin position="605"/>
        <end position="619"/>
    </location>
</feature>
<keyword evidence="8" id="KW-0325">Glycoprotein</keyword>
<evidence type="ECO:0000313" key="13">
    <source>
        <dbReference type="EMBL" id="VDP76854.1"/>
    </source>
</evidence>
<dbReference type="InterPro" id="IPR044004">
    <property type="entry name" value="TSP1_spondin_dom"/>
</dbReference>
<comment type="subcellular location">
    <subcellularLocation>
        <location evidence="1">Secreted</location>
        <location evidence="1">Extracellular space</location>
        <location evidence="1">Extracellular matrix</location>
    </subcellularLocation>
</comment>
<dbReference type="Pfam" id="PF19028">
    <property type="entry name" value="TSP1_spondin"/>
    <property type="match status" value="1"/>
</dbReference>
<feature type="region of interest" description="Disordered" evidence="9">
    <location>
        <begin position="575"/>
        <end position="625"/>
    </location>
</feature>
<evidence type="ECO:0000256" key="10">
    <source>
        <dbReference type="SAM" id="SignalP"/>
    </source>
</evidence>
<evidence type="ECO:0000256" key="4">
    <source>
        <dbReference type="ARBA" id="ARBA00022723"/>
    </source>
</evidence>
<dbReference type="InterPro" id="IPR051418">
    <property type="entry name" value="Spondin/Thrombospondin_T1"/>
</dbReference>
<dbReference type="SUPFAM" id="SSF82895">
    <property type="entry name" value="TSP-1 type 1 repeat"/>
    <property type="match status" value="3"/>
</dbReference>
<evidence type="ECO:0000256" key="9">
    <source>
        <dbReference type="SAM" id="MobiDB-lite"/>
    </source>
</evidence>
<sequence length="1031" mass="114122">MLWSVLFLLVLAIAHTAGVPSTWTGLPERCKLLKTSIQVHGDENDGTRTRTRLRRRATTETKMEMQEEDNGFEIRVRRAVDGIMVSGWYEPGREYIVTLTNRLQMIGFRDAILWMEPGTDEAEMKMGMMPGMQKSVTVSPEVRNLTNRCNSYPQRLGQWIPMTGGYLSMQIRPGCRGATVERQGQIRSWVTHLVLRWRAPKEFTLPDECGGTTAKDLGCVTIHGAVRVRGGYNSLYGNAGGLMKTLCPDTSRPPSPVLPAYMVASPMESGRKSTEHKANKLKSNYHSAPMHKISPKSTMNMDIMQPQDCCACGTATYNLTFQGLWTRETHPRDWPVHNPGLLHWTNLIGASHMPSYRIYQFGEPASAGVSAVCAYGDTTVLKQSLTMAAATAGSSGSVSSVPTGTQRGAIGIGPLHSLISTPGMWSEATLNESRSTLVGVNRTHPLISFLTMLGPSPNWCAGVASQSVCQADCTWVKHLEIDLFPWDAGVRHGDTYVPKNADRKDVPDPIRYITADWMPNHPFTPNKPVARVTLDRILPKESWQCVSDVEKCVEMFRADGNTEAVGCTKRDIAKSQDAGTGGRLDNSLAADISSGTLPKKSRSKSGGGGGGSGGSGGLDQGNPLSDPSLAQMATFLCITDGWSAWSQCSVTCGVGKRERRRTMLLNKKNELCQHVPLREEEPCEGRKRTCDFSSPCSLLPWTEWTPCNATCANRNGLQTRRRYLARPAERTECVHLFKLPDERAMGMVFEERQCGPTDNECDPVTICGEGRKDGIPCGKKVRVYHYSAVDHACMPFDYLGCKGGRNRFATKELCERTCLKAVESLPGWRRERMALLQYQTSQLASDEENGGRKKDMKPAKHCTEQMDTGVSCDDGVTQPSVRWYYSPRTRRCFEFVYLGCGGNGNRYDNYTTCIADCMPEEWERSQQMAKALAATSKATDYRDGASGYDAQREDVAEDPLSASDVKQLSSLWGPRQDCQLTAWGGWSPCSAECRHQTGTQIRWRHIERPPRHGGTPCGMLFEKRSCRGTMC</sequence>
<dbReference type="InterPro" id="IPR002223">
    <property type="entry name" value="Kunitz_BPTI"/>
</dbReference>
<dbReference type="InterPro" id="IPR009465">
    <property type="entry name" value="Spondin_N"/>
</dbReference>
<dbReference type="Pfam" id="PF00014">
    <property type="entry name" value="Kunitz_BPTI"/>
    <property type="match status" value="2"/>
</dbReference>
<dbReference type="Gene3D" id="2.60.40.4060">
    <property type="entry name" value="Reeler domain"/>
    <property type="match status" value="1"/>
</dbReference>
<organism evidence="15">
    <name type="scientific">Echinostoma caproni</name>
    <dbReference type="NCBI Taxonomy" id="27848"/>
    <lineage>
        <taxon>Eukaryota</taxon>
        <taxon>Metazoa</taxon>
        <taxon>Spiralia</taxon>
        <taxon>Lophotrochozoa</taxon>
        <taxon>Platyhelminthes</taxon>
        <taxon>Trematoda</taxon>
        <taxon>Digenea</taxon>
        <taxon>Plagiorchiida</taxon>
        <taxon>Echinostomata</taxon>
        <taxon>Echinostomatoidea</taxon>
        <taxon>Echinostomatidae</taxon>
        <taxon>Echinostoma</taxon>
    </lineage>
</organism>
<dbReference type="WBParaSite" id="ECPE_0000590901-mRNA-1">
    <property type="protein sequence ID" value="ECPE_0000590901-mRNA-1"/>
    <property type="gene ID" value="ECPE_0000590901"/>
</dbReference>
<dbReference type="Pfam" id="PF06468">
    <property type="entry name" value="Spond_N"/>
    <property type="match status" value="1"/>
</dbReference>
<protein>
    <submittedName>
        <fullName evidence="15">F-spondin</fullName>
    </submittedName>
</protein>
<evidence type="ECO:0000256" key="3">
    <source>
        <dbReference type="ARBA" id="ARBA00022530"/>
    </source>
</evidence>
<keyword evidence="3" id="KW-0272">Extracellular matrix</keyword>
<dbReference type="OrthoDB" id="347314at2759"/>
<dbReference type="PROSITE" id="PS00280">
    <property type="entry name" value="BPTI_KUNITZ_1"/>
    <property type="match status" value="2"/>
</dbReference>
<evidence type="ECO:0000256" key="5">
    <source>
        <dbReference type="ARBA" id="ARBA00022729"/>
    </source>
</evidence>
<dbReference type="InterPro" id="IPR020901">
    <property type="entry name" value="Prtase_inh_Kunz-CS"/>
</dbReference>
<dbReference type="InterPro" id="IPR038678">
    <property type="entry name" value="Spondin_N_sf"/>
</dbReference>
<feature type="domain" description="BPTI/Kunitz inhibitor" evidence="11">
    <location>
        <begin position="862"/>
        <end position="917"/>
    </location>
</feature>
<dbReference type="PANTHER" id="PTHR11311">
    <property type="entry name" value="SPONDIN"/>
    <property type="match status" value="1"/>
</dbReference>
<feature type="signal peptide" evidence="10">
    <location>
        <begin position="1"/>
        <end position="18"/>
    </location>
</feature>
<dbReference type="Proteomes" id="UP000272942">
    <property type="component" value="Unassembled WGS sequence"/>
</dbReference>
<reference evidence="15" key="1">
    <citation type="submission" date="2016-06" db="UniProtKB">
        <authorList>
            <consortium name="WormBaseParasite"/>
        </authorList>
    </citation>
    <scope>IDENTIFICATION</scope>
</reference>
<feature type="domain" description="BPTI/Kunitz inhibitor" evidence="11">
    <location>
        <begin position="767"/>
        <end position="818"/>
    </location>
</feature>
<evidence type="ECO:0000256" key="2">
    <source>
        <dbReference type="ARBA" id="ARBA00022525"/>
    </source>
</evidence>
<dbReference type="GO" id="GO:0007155">
    <property type="term" value="P:cell adhesion"/>
    <property type="evidence" value="ECO:0007669"/>
    <property type="project" value="UniProtKB-KW"/>
</dbReference>
<dbReference type="PROSITE" id="PS51020">
    <property type="entry name" value="SPONDIN"/>
    <property type="match status" value="1"/>
</dbReference>
<dbReference type="AlphaFoldDB" id="A0A183AG11"/>
<proteinExistence type="predicted"/>
<keyword evidence="14" id="KW-1185">Reference proteome</keyword>
<dbReference type="SMART" id="SM00209">
    <property type="entry name" value="TSP1"/>
    <property type="match status" value="3"/>
</dbReference>
<evidence type="ECO:0000313" key="14">
    <source>
        <dbReference type="Proteomes" id="UP000272942"/>
    </source>
</evidence>
<dbReference type="Pfam" id="PF00090">
    <property type="entry name" value="TSP_1"/>
    <property type="match status" value="2"/>
</dbReference>
<dbReference type="Gene3D" id="2.20.100.10">
    <property type="entry name" value="Thrombospondin type-1 (TSP1) repeat"/>
    <property type="match status" value="3"/>
</dbReference>
<dbReference type="GO" id="GO:0004867">
    <property type="term" value="F:serine-type endopeptidase inhibitor activity"/>
    <property type="evidence" value="ECO:0007669"/>
    <property type="project" value="InterPro"/>
</dbReference>
<keyword evidence="6" id="KW-0130">Cell adhesion</keyword>
<dbReference type="GO" id="GO:0031012">
    <property type="term" value="C:extracellular matrix"/>
    <property type="evidence" value="ECO:0007669"/>
    <property type="project" value="TreeGrafter"/>
</dbReference>
<dbReference type="InterPro" id="IPR036383">
    <property type="entry name" value="TSP1_rpt_sf"/>
</dbReference>
<dbReference type="Gene3D" id="4.10.410.10">
    <property type="entry name" value="Pancreatic trypsin inhibitor Kunitz domain"/>
    <property type="match status" value="2"/>
</dbReference>
<gene>
    <name evidence="13" type="ORF">ECPE_LOCUS5896</name>
</gene>
<evidence type="ECO:0000256" key="6">
    <source>
        <dbReference type="ARBA" id="ARBA00022889"/>
    </source>
</evidence>
<dbReference type="InterPro" id="IPR042307">
    <property type="entry name" value="Reeler_sf"/>
</dbReference>
<feature type="domain" description="Spondin" evidence="12">
    <location>
        <begin position="305"/>
        <end position="522"/>
    </location>
</feature>
<dbReference type="PROSITE" id="PS50279">
    <property type="entry name" value="BPTI_KUNITZ_2"/>
    <property type="match status" value="2"/>
</dbReference>
<reference evidence="13 14" key="2">
    <citation type="submission" date="2018-11" db="EMBL/GenBank/DDBJ databases">
        <authorList>
            <consortium name="Pathogen Informatics"/>
        </authorList>
    </citation>
    <scope>NUCLEOTIDE SEQUENCE [LARGE SCALE GENOMIC DNA]</scope>
    <source>
        <strain evidence="13 14">Egypt</strain>
    </source>
</reference>
<dbReference type="SUPFAM" id="SSF57362">
    <property type="entry name" value="BPTI-like"/>
    <property type="match status" value="2"/>
</dbReference>
<name>A0A183AG11_9TREM</name>
<dbReference type="EMBL" id="UZAN01042814">
    <property type="protein sequence ID" value="VDP76854.1"/>
    <property type="molecule type" value="Genomic_DNA"/>
</dbReference>
<feature type="chain" id="PRO_5043138010" evidence="10">
    <location>
        <begin position="19"/>
        <end position="1031"/>
    </location>
</feature>
<dbReference type="Gene3D" id="2.60.40.2130">
    <property type="entry name" value="F-spondin domain"/>
    <property type="match status" value="1"/>
</dbReference>
<evidence type="ECO:0000313" key="15">
    <source>
        <dbReference type="WBParaSite" id="ECPE_0000590901-mRNA-1"/>
    </source>
</evidence>
<accession>A0A183AG11</accession>
<dbReference type="GO" id="GO:0046872">
    <property type="term" value="F:metal ion binding"/>
    <property type="evidence" value="ECO:0007669"/>
    <property type="project" value="UniProtKB-KW"/>
</dbReference>
<dbReference type="SMART" id="SM00131">
    <property type="entry name" value="KU"/>
    <property type="match status" value="2"/>
</dbReference>
<dbReference type="NCBIfam" id="NF038123">
    <property type="entry name" value="NF038123_dom"/>
    <property type="match status" value="1"/>
</dbReference>
<evidence type="ECO:0000256" key="1">
    <source>
        <dbReference type="ARBA" id="ARBA00004498"/>
    </source>
</evidence>
<dbReference type="PANTHER" id="PTHR11311:SF15">
    <property type="entry name" value="SPONDIN-2"/>
    <property type="match status" value="1"/>
</dbReference>
<keyword evidence="5 10" id="KW-0732">Signal</keyword>
<keyword evidence="4" id="KW-0479">Metal-binding</keyword>